<dbReference type="InterPro" id="IPR035896">
    <property type="entry name" value="AN1-like_Znf"/>
</dbReference>
<feature type="region of interest" description="Disordered" evidence="17">
    <location>
        <begin position="813"/>
        <end position="849"/>
    </location>
</feature>
<dbReference type="PANTHER" id="PTHR43788:SF8">
    <property type="entry name" value="DNA-BINDING PROTEIN SMUBP-2"/>
    <property type="match status" value="1"/>
</dbReference>
<evidence type="ECO:0000256" key="11">
    <source>
        <dbReference type="ARBA" id="ARBA00022840"/>
    </source>
</evidence>
<dbReference type="GO" id="GO:0005737">
    <property type="term" value="C:cytoplasm"/>
    <property type="evidence" value="ECO:0007669"/>
    <property type="project" value="UniProtKB-SubCell"/>
</dbReference>
<feature type="region of interest" description="Disordered" evidence="17">
    <location>
        <begin position="915"/>
        <end position="951"/>
    </location>
</feature>
<keyword evidence="9" id="KW-0347">Helicase</keyword>
<name>A0A6L2Q7S8_COPFO</name>
<dbReference type="InterPro" id="IPR050534">
    <property type="entry name" value="Coronavir_polyprotein_1ab"/>
</dbReference>
<organism evidence="20 21">
    <name type="scientific">Coptotermes formosanus</name>
    <name type="common">Formosan subterranean termite</name>
    <dbReference type="NCBI Taxonomy" id="36987"/>
    <lineage>
        <taxon>Eukaryota</taxon>
        <taxon>Metazoa</taxon>
        <taxon>Ecdysozoa</taxon>
        <taxon>Arthropoda</taxon>
        <taxon>Hexapoda</taxon>
        <taxon>Insecta</taxon>
        <taxon>Pterygota</taxon>
        <taxon>Neoptera</taxon>
        <taxon>Polyneoptera</taxon>
        <taxon>Dictyoptera</taxon>
        <taxon>Blattodea</taxon>
        <taxon>Blattoidea</taxon>
        <taxon>Termitoidae</taxon>
        <taxon>Rhinotermitidae</taxon>
        <taxon>Coptotermes</taxon>
    </lineage>
</organism>
<evidence type="ECO:0000256" key="17">
    <source>
        <dbReference type="SAM" id="MobiDB-lite"/>
    </source>
</evidence>
<evidence type="ECO:0000256" key="9">
    <source>
        <dbReference type="ARBA" id="ARBA00022806"/>
    </source>
</evidence>
<dbReference type="InterPro" id="IPR001374">
    <property type="entry name" value="R3H_dom"/>
</dbReference>
<dbReference type="CDD" id="cd18808">
    <property type="entry name" value="SF1_C_Upf1"/>
    <property type="match status" value="1"/>
</dbReference>
<feature type="domain" description="AN1-type" evidence="18">
    <location>
        <begin position="860"/>
        <end position="909"/>
    </location>
</feature>
<feature type="compositionally biased region" description="Basic and acidic residues" evidence="17">
    <location>
        <begin position="919"/>
        <end position="945"/>
    </location>
</feature>
<dbReference type="PROSITE" id="PS51061">
    <property type="entry name" value="R3H"/>
    <property type="match status" value="1"/>
</dbReference>
<dbReference type="SMART" id="SM00487">
    <property type="entry name" value="DEXDc"/>
    <property type="match status" value="1"/>
</dbReference>
<dbReference type="InterPro" id="IPR048761">
    <property type="entry name" value="SMUBP-2_HCS1_1B"/>
</dbReference>
<accession>A0A6L2Q7S8</accession>
<proteinExistence type="inferred from homology"/>
<evidence type="ECO:0000256" key="6">
    <source>
        <dbReference type="ARBA" id="ARBA00022741"/>
    </source>
</evidence>
<dbReference type="Gene3D" id="3.30.1370.50">
    <property type="entry name" value="R3H-like domain"/>
    <property type="match status" value="1"/>
</dbReference>
<dbReference type="Proteomes" id="UP000502823">
    <property type="component" value="Unassembled WGS sequence"/>
</dbReference>
<evidence type="ECO:0000256" key="14">
    <source>
        <dbReference type="ARBA" id="ARBA00048432"/>
    </source>
</evidence>
<comment type="subcellular location">
    <subcellularLocation>
        <location evidence="2">Cytoplasm</location>
    </subcellularLocation>
    <subcellularLocation>
        <location evidence="1">Nucleus</location>
    </subcellularLocation>
</comment>
<dbReference type="FunFam" id="3.40.50.300:FF:000326">
    <property type="entry name" value="P-loop containing nucleoside triphosphate hydrolase"/>
    <property type="match status" value="1"/>
</dbReference>
<evidence type="ECO:0000256" key="5">
    <source>
        <dbReference type="ARBA" id="ARBA00022723"/>
    </source>
</evidence>
<dbReference type="Pfam" id="PF01428">
    <property type="entry name" value="zf-AN1"/>
    <property type="match status" value="1"/>
</dbReference>
<dbReference type="SUPFAM" id="SSF82708">
    <property type="entry name" value="R3H domain"/>
    <property type="match status" value="1"/>
</dbReference>
<dbReference type="Pfam" id="PF13087">
    <property type="entry name" value="AAA_12"/>
    <property type="match status" value="1"/>
</dbReference>
<evidence type="ECO:0000256" key="16">
    <source>
        <dbReference type="SAM" id="Coils"/>
    </source>
</evidence>
<keyword evidence="6" id="KW-0547">Nucleotide-binding</keyword>
<dbReference type="Gene3D" id="3.40.50.300">
    <property type="entry name" value="P-loop containing nucleotide triphosphate hydrolases"/>
    <property type="match status" value="2"/>
</dbReference>
<evidence type="ECO:0000256" key="8">
    <source>
        <dbReference type="ARBA" id="ARBA00022801"/>
    </source>
</evidence>
<evidence type="ECO:0000256" key="10">
    <source>
        <dbReference type="ARBA" id="ARBA00022833"/>
    </source>
</evidence>
<reference evidence="21" key="1">
    <citation type="submission" date="2020-01" db="EMBL/GenBank/DDBJ databases">
        <title>Draft genome sequence of the Termite Coptotermes fromosanus.</title>
        <authorList>
            <person name="Itakura S."/>
            <person name="Yosikawa Y."/>
            <person name="Umezawa K."/>
        </authorList>
    </citation>
    <scope>NUCLEOTIDE SEQUENCE [LARGE SCALE GENOMIC DNA]</scope>
</reference>
<keyword evidence="5" id="KW-0479">Metal-binding</keyword>
<dbReference type="InterPro" id="IPR014001">
    <property type="entry name" value="Helicase_ATP-bd"/>
</dbReference>
<evidence type="ECO:0008006" key="22">
    <source>
        <dbReference type="Google" id="ProtNLM"/>
    </source>
</evidence>
<dbReference type="SMART" id="SM00393">
    <property type="entry name" value="R3H"/>
    <property type="match status" value="1"/>
</dbReference>
<keyword evidence="16" id="KW-0175">Coiled coil</keyword>
<dbReference type="CDD" id="cd18044">
    <property type="entry name" value="DEXXQc_SMUBP2"/>
    <property type="match status" value="1"/>
</dbReference>
<dbReference type="AlphaFoldDB" id="A0A6L2Q7S8"/>
<feature type="domain" description="R3H" evidence="19">
    <location>
        <begin position="703"/>
        <end position="767"/>
    </location>
</feature>
<comment type="catalytic activity">
    <reaction evidence="14">
        <text>ATP + H2O = ADP + phosphate + H(+)</text>
        <dbReference type="Rhea" id="RHEA:13065"/>
        <dbReference type="ChEBI" id="CHEBI:15377"/>
        <dbReference type="ChEBI" id="CHEBI:15378"/>
        <dbReference type="ChEBI" id="CHEBI:30616"/>
        <dbReference type="ChEBI" id="CHEBI:43474"/>
        <dbReference type="ChEBI" id="CHEBI:456216"/>
        <dbReference type="EC" id="3.6.4.12"/>
    </reaction>
    <physiologicalReaction direction="left-to-right" evidence="14">
        <dbReference type="Rhea" id="RHEA:13066"/>
    </physiologicalReaction>
</comment>
<dbReference type="Gene3D" id="4.10.1110.10">
    <property type="entry name" value="AN1-like Zinc finger"/>
    <property type="match status" value="1"/>
</dbReference>
<dbReference type="InterPro" id="IPR041677">
    <property type="entry name" value="DNA2/NAM7_AAA_11"/>
</dbReference>
<dbReference type="PANTHER" id="PTHR43788">
    <property type="entry name" value="DNA2/NAM7 HELICASE FAMILY MEMBER"/>
    <property type="match status" value="1"/>
</dbReference>
<evidence type="ECO:0000256" key="7">
    <source>
        <dbReference type="ARBA" id="ARBA00022771"/>
    </source>
</evidence>
<comment type="similarity">
    <text evidence="3">Belongs to the DNA2/NAM7 helicase family.</text>
</comment>
<dbReference type="GO" id="GO:0005694">
    <property type="term" value="C:chromosome"/>
    <property type="evidence" value="ECO:0007669"/>
    <property type="project" value="UniProtKB-ARBA"/>
</dbReference>
<dbReference type="GO" id="GO:0005524">
    <property type="term" value="F:ATP binding"/>
    <property type="evidence" value="ECO:0007669"/>
    <property type="project" value="UniProtKB-KW"/>
</dbReference>
<dbReference type="GO" id="GO:0008270">
    <property type="term" value="F:zinc ion binding"/>
    <property type="evidence" value="ECO:0007669"/>
    <property type="project" value="UniProtKB-KW"/>
</dbReference>
<evidence type="ECO:0000259" key="18">
    <source>
        <dbReference type="PROSITE" id="PS51039"/>
    </source>
</evidence>
<dbReference type="SUPFAM" id="SSF118310">
    <property type="entry name" value="AN1-like Zinc finger"/>
    <property type="match status" value="1"/>
</dbReference>
<dbReference type="InParanoid" id="A0A6L2Q7S8"/>
<keyword evidence="21" id="KW-1185">Reference proteome</keyword>
<gene>
    <name evidence="20" type="ORF">Cfor_08748</name>
</gene>
<dbReference type="GO" id="GO:0005634">
    <property type="term" value="C:nucleus"/>
    <property type="evidence" value="ECO:0007669"/>
    <property type="project" value="UniProtKB-SubCell"/>
</dbReference>
<evidence type="ECO:0000313" key="20">
    <source>
        <dbReference type="EMBL" id="GFG37857.1"/>
    </source>
</evidence>
<dbReference type="OrthoDB" id="6513042at2759"/>
<sequence length="951" mass="106704">MWTSCEDDISDFVCRHLALLEQERKEECEQAKRLLNVSQGGVCLKNLTLFSYSSCLGGYVLVEFRSGKNNVLQEHSLTCKDVVGVIEGLNLQDTPVATGVVKFTTQESIGVSFEDIGSFSEEDEAVYTLVKLANDITYSRLKSSLKGLTRISKPGKVLVELLFGKSNYLERIPLSPLMLSSQGELRYIDNNLHADQKEAVKFALQMKNLAVIHGPPGTGKTTTLVEIILHMIQARNKVLVCAPSNIAVDNLVERLANHNVKMVRLGHPGRVMDSIAKYSLDATVDRSSSTQIVKDVRKELNDVLKKLKTRQRKETFSELHNELKSLRKELQQRESRVLKEVLWESDVVLSTLVTSSDAGPLKNLPEDHFHCVVIDECSQALEAACWIALPRAPKAILAGDHLQLPPTVISHKAEQGGLGLSLMERAVEKFGKEVYRLLKRQFRMHTDIMTWPSQEMYGGQLEADPSVAGHLLKDLPFVKSTDETEMSLLLVDTAGCHLEEEGSETSRCNRGEAGIIAILVKRLVDASVPETSIAVITPYNYQVEMIRAHITHLKDIEVRSVDGFQGREKEAILCSMVRSNLKRELGFICDRRRLNVAVSRARRFLCVVADSSTVSCDSTLASLISYIGQYGVVHSAEQYISELETPKEVLQNRKFCFQGKVKNEMLIEKKPKRQRKKIIDISVNQSVDAANQKAGQQQAVCEQVTADYYESCLQEFMKNTLEMELKFPKSLSSYNRRLIHEAASKLHLLHTSVGEGNDRYIVVQKAPVARPSAGNINSVHRPDDNMKMKVMESNDSCRPIQHVKCMAKHAVKPSAKLSVSKPDEHSDTKKTECKKGDKVHNKPRKKQEPEDFDSVIAEFQEKDKRCSWTNCRIAVDLVGLTCVHCKQRFCINHGLPEVHGCGIAASKTAKHEFRHPRPAKPDLLKRSAMSKKLEKKLTQMAEERKPHKKGS</sequence>
<comment type="caution">
    <text evidence="20">The sequence shown here is derived from an EMBL/GenBank/DDBJ whole genome shotgun (WGS) entry which is preliminary data.</text>
</comment>
<evidence type="ECO:0000313" key="21">
    <source>
        <dbReference type="Proteomes" id="UP000502823"/>
    </source>
</evidence>
<dbReference type="EMBL" id="BLKM01000728">
    <property type="protein sequence ID" value="GFG37857.1"/>
    <property type="molecule type" value="Genomic_DNA"/>
</dbReference>
<dbReference type="InterPro" id="IPR036867">
    <property type="entry name" value="R3H_dom_sf"/>
</dbReference>
<dbReference type="Pfam" id="PF13086">
    <property type="entry name" value="AAA_11"/>
    <property type="match status" value="1"/>
</dbReference>
<evidence type="ECO:0000256" key="3">
    <source>
        <dbReference type="ARBA" id="ARBA00007913"/>
    </source>
</evidence>
<dbReference type="GO" id="GO:0043139">
    <property type="term" value="F:5'-3' DNA helicase activity"/>
    <property type="evidence" value="ECO:0007669"/>
    <property type="project" value="TreeGrafter"/>
</dbReference>
<dbReference type="GO" id="GO:0003677">
    <property type="term" value="F:DNA binding"/>
    <property type="evidence" value="ECO:0007669"/>
    <property type="project" value="UniProtKB-ARBA"/>
</dbReference>
<dbReference type="GO" id="GO:0016787">
    <property type="term" value="F:hydrolase activity"/>
    <property type="evidence" value="ECO:0007669"/>
    <property type="project" value="UniProtKB-KW"/>
</dbReference>
<evidence type="ECO:0000256" key="2">
    <source>
        <dbReference type="ARBA" id="ARBA00004496"/>
    </source>
</evidence>
<keyword evidence="13" id="KW-0539">Nucleus</keyword>
<dbReference type="Pfam" id="PF01424">
    <property type="entry name" value="R3H"/>
    <property type="match status" value="1"/>
</dbReference>
<evidence type="ECO:0000256" key="4">
    <source>
        <dbReference type="ARBA" id="ARBA00022490"/>
    </source>
</evidence>
<feature type="compositionally biased region" description="Basic and acidic residues" evidence="17">
    <location>
        <begin position="821"/>
        <end position="840"/>
    </location>
</feature>
<keyword evidence="8" id="KW-0378">Hydrolase</keyword>
<dbReference type="Gene3D" id="2.40.30.270">
    <property type="match status" value="1"/>
</dbReference>
<keyword evidence="7 15" id="KW-0863">Zinc-finger</keyword>
<dbReference type="FunFam" id="3.30.1370.50:FF:000002">
    <property type="entry name" value="Immunoglobulin mu DNA-binding protein 2"/>
    <property type="match status" value="1"/>
</dbReference>
<keyword evidence="12" id="KW-0694">RNA-binding</keyword>
<protein>
    <recommendedName>
        <fullName evidence="22">AN1-type domain-containing protein</fullName>
    </recommendedName>
</protein>
<feature type="coiled-coil region" evidence="16">
    <location>
        <begin position="293"/>
        <end position="340"/>
    </location>
</feature>
<keyword evidence="11" id="KW-0067">ATP-binding</keyword>
<dbReference type="InterPro" id="IPR041679">
    <property type="entry name" value="DNA2/NAM7-like_C"/>
</dbReference>
<evidence type="ECO:0000259" key="19">
    <source>
        <dbReference type="PROSITE" id="PS51061"/>
    </source>
</evidence>
<evidence type="ECO:0000256" key="13">
    <source>
        <dbReference type="ARBA" id="ARBA00023242"/>
    </source>
</evidence>
<evidence type="ECO:0000256" key="1">
    <source>
        <dbReference type="ARBA" id="ARBA00004123"/>
    </source>
</evidence>
<evidence type="ECO:0000256" key="12">
    <source>
        <dbReference type="ARBA" id="ARBA00022884"/>
    </source>
</evidence>
<dbReference type="SMART" id="SM00154">
    <property type="entry name" value="ZnF_AN1"/>
    <property type="match status" value="1"/>
</dbReference>
<dbReference type="SUPFAM" id="SSF52540">
    <property type="entry name" value="P-loop containing nucleoside triphosphate hydrolases"/>
    <property type="match status" value="1"/>
</dbReference>
<dbReference type="InterPro" id="IPR047187">
    <property type="entry name" value="SF1_C_Upf1"/>
</dbReference>
<keyword evidence="4" id="KW-0963">Cytoplasm</keyword>
<dbReference type="InterPro" id="IPR027417">
    <property type="entry name" value="P-loop_NTPase"/>
</dbReference>
<dbReference type="InterPro" id="IPR000058">
    <property type="entry name" value="Znf_AN1"/>
</dbReference>
<dbReference type="GO" id="GO:0003723">
    <property type="term" value="F:RNA binding"/>
    <property type="evidence" value="ECO:0007669"/>
    <property type="project" value="UniProtKB-KW"/>
</dbReference>
<evidence type="ECO:0000256" key="15">
    <source>
        <dbReference type="PROSITE-ProRule" id="PRU00449"/>
    </source>
</evidence>
<dbReference type="Pfam" id="PF21138">
    <property type="entry name" value="SMUBP-2_HCS1_1B"/>
    <property type="match status" value="1"/>
</dbReference>
<dbReference type="PROSITE" id="PS51039">
    <property type="entry name" value="ZF_AN1"/>
    <property type="match status" value="1"/>
</dbReference>
<keyword evidence="10" id="KW-0862">Zinc</keyword>